<dbReference type="Gene3D" id="3.40.50.720">
    <property type="entry name" value="NAD(P)-binding Rossmann-like Domain"/>
    <property type="match status" value="1"/>
</dbReference>
<dbReference type="EMBL" id="SHNP01000008">
    <property type="protein sequence ID" value="MCX2975411.1"/>
    <property type="molecule type" value="Genomic_DNA"/>
</dbReference>
<reference evidence="2" key="1">
    <citation type="submission" date="2019-02" db="EMBL/GenBank/DDBJ databases">
        <authorList>
            <person name="Li S.-H."/>
        </authorList>
    </citation>
    <scope>NUCLEOTIDE SEQUENCE</scope>
    <source>
        <strain evidence="2">IMCC8485</strain>
    </source>
</reference>
<evidence type="ECO:0000313" key="3">
    <source>
        <dbReference type="Proteomes" id="UP001143307"/>
    </source>
</evidence>
<dbReference type="PANTHER" id="PTHR48075">
    <property type="entry name" value="3-HYDROXYACYL-COA DEHYDROGENASE FAMILY PROTEIN"/>
    <property type="match status" value="1"/>
</dbReference>
<evidence type="ECO:0000259" key="1">
    <source>
        <dbReference type="Pfam" id="PF02737"/>
    </source>
</evidence>
<accession>A0ABT3SZI7</accession>
<dbReference type="SUPFAM" id="SSF51735">
    <property type="entry name" value="NAD(P)-binding Rossmann-fold domains"/>
    <property type="match status" value="1"/>
</dbReference>
<protein>
    <submittedName>
        <fullName evidence="2">3-hydroxyacyl-CoA dehydrogenase family protein</fullName>
    </submittedName>
</protein>
<comment type="caution">
    <text evidence="2">The sequence shown here is derived from an EMBL/GenBank/DDBJ whole genome shotgun (WGS) entry which is preliminary data.</text>
</comment>
<proteinExistence type="predicted"/>
<dbReference type="InterPro" id="IPR006176">
    <property type="entry name" value="3-OHacyl-CoA_DH_NAD-bd"/>
</dbReference>
<dbReference type="InterPro" id="IPR036291">
    <property type="entry name" value="NAD(P)-bd_dom_sf"/>
</dbReference>
<dbReference type="Proteomes" id="UP001143307">
    <property type="component" value="Unassembled WGS sequence"/>
</dbReference>
<sequence length="212" mass="23694">MNNDRMTVAILGCGVIGLSWVKAFLSNDYKVNVWDPSPDVYERIESSDLKFNDDQLEVSSSPQAAVSGASFIQESGPERLEAKKELISSIEAHVEPECIFASSTSTIMPSDLQEGSILADRIVIGHPFNPPNLLPLVEVVGGDETSEHTLELTLQFYRSLGKQAIQLHTERKGHLANRMQAAQGRYQYLQSLRRSSENYRQHRRSTGHQQNP</sequence>
<keyword evidence="3" id="KW-1185">Reference proteome</keyword>
<feature type="domain" description="3-hydroxyacyl-CoA dehydrogenase NAD binding" evidence="1">
    <location>
        <begin position="7"/>
        <end position="167"/>
    </location>
</feature>
<evidence type="ECO:0000313" key="2">
    <source>
        <dbReference type="EMBL" id="MCX2975411.1"/>
    </source>
</evidence>
<dbReference type="Pfam" id="PF02737">
    <property type="entry name" value="3HCDH_N"/>
    <property type="match status" value="1"/>
</dbReference>
<gene>
    <name evidence="2" type="ORF">EYC87_17665</name>
</gene>
<name>A0ABT3SZI7_9GAMM</name>
<dbReference type="PANTHER" id="PTHR48075:SF5">
    <property type="entry name" value="3-HYDROXYBUTYRYL-COA DEHYDROGENASE"/>
    <property type="match status" value="1"/>
</dbReference>
<organism evidence="2 3">
    <name type="scientific">Candidatus Seongchinamella marina</name>
    <dbReference type="NCBI Taxonomy" id="2518990"/>
    <lineage>
        <taxon>Bacteria</taxon>
        <taxon>Pseudomonadati</taxon>
        <taxon>Pseudomonadota</taxon>
        <taxon>Gammaproteobacteria</taxon>
        <taxon>Cellvibrionales</taxon>
        <taxon>Halieaceae</taxon>
        <taxon>Seongchinamella</taxon>
    </lineage>
</organism>